<dbReference type="PRINTS" id="PR00176">
    <property type="entry name" value="NANEUSMPORT"/>
</dbReference>
<dbReference type="CDD" id="cd15517">
    <property type="entry name" value="PHD_TCF19_like"/>
    <property type="match status" value="1"/>
</dbReference>
<dbReference type="PROSITE" id="PS50267">
    <property type="entry name" value="NA_NEUROTRAN_SYMP_3"/>
    <property type="match status" value="1"/>
</dbReference>
<keyword evidence="5 14" id="KW-0812">Transmembrane</keyword>
<name>A0AAV8WST1_9CUCU</name>
<dbReference type="Pfam" id="PF03184">
    <property type="entry name" value="DDE_1"/>
    <property type="match status" value="1"/>
</dbReference>
<dbReference type="SUPFAM" id="SSF161070">
    <property type="entry name" value="SNF-like"/>
    <property type="match status" value="1"/>
</dbReference>
<accession>A0AAV8WST1</accession>
<dbReference type="Pfam" id="PF05225">
    <property type="entry name" value="HTH_psq"/>
    <property type="match status" value="1"/>
</dbReference>
<reference evidence="16" key="1">
    <citation type="journal article" date="2023" name="Insect Mol. Biol.">
        <title>Genome sequencing provides insights into the evolution of gene families encoding plant cell wall-degrading enzymes in longhorned beetles.</title>
        <authorList>
            <person name="Shin N.R."/>
            <person name="Okamura Y."/>
            <person name="Kirsch R."/>
            <person name="Pauchet Y."/>
        </authorList>
    </citation>
    <scope>NUCLEOTIDE SEQUENCE</scope>
    <source>
        <strain evidence="16">RBIC_L_NR</strain>
    </source>
</reference>
<dbReference type="GO" id="GO:0046872">
    <property type="term" value="F:metal ion binding"/>
    <property type="evidence" value="ECO:0007669"/>
    <property type="project" value="UniProtKB-KW"/>
</dbReference>
<keyword evidence="12" id="KW-1015">Disulfide bond</keyword>
<evidence type="ECO:0000256" key="5">
    <source>
        <dbReference type="ARBA" id="ARBA00022692"/>
    </source>
</evidence>
<comment type="caution">
    <text evidence="16">The sequence shown here is derived from an EMBL/GenBank/DDBJ whole genome shotgun (WGS) entry which is preliminary data.</text>
</comment>
<dbReference type="InterPro" id="IPR000175">
    <property type="entry name" value="Na/ntran_symport"/>
</dbReference>
<dbReference type="InterPro" id="IPR009057">
    <property type="entry name" value="Homeodomain-like_sf"/>
</dbReference>
<evidence type="ECO:0000256" key="14">
    <source>
        <dbReference type="SAM" id="Phobius"/>
    </source>
</evidence>
<dbReference type="SUPFAM" id="SSF57903">
    <property type="entry name" value="FYVE/PHD zinc finger"/>
    <property type="match status" value="1"/>
</dbReference>
<feature type="domain" description="HTH CENPB-type" evidence="15">
    <location>
        <begin position="247"/>
        <end position="328"/>
    </location>
</feature>
<dbReference type="AlphaFoldDB" id="A0AAV8WST1"/>
<feature type="region of interest" description="Disordered" evidence="13">
    <location>
        <begin position="684"/>
        <end position="712"/>
    </location>
</feature>
<evidence type="ECO:0000256" key="6">
    <source>
        <dbReference type="ARBA" id="ARBA00022847"/>
    </source>
</evidence>
<evidence type="ECO:0000256" key="13">
    <source>
        <dbReference type="SAM" id="MobiDB-lite"/>
    </source>
</evidence>
<evidence type="ECO:0000256" key="10">
    <source>
        <dbReference type="ARBA" id="ARBA00023242"/>
    </source>
</evidence>
<dbReference type="Gene3D" id="3.30.420.10">
    <property type="entry name" value="Ribonuclease H-like superfamily/Ribonuclease H"/>
    <property type="match status" value="1"/>
</dbReference>
<evidence type="ECO:0000256" key="4">
    <source>
        <dbReference type="ARBA" id="ARBA00022448"/>
    </source>
</evidence>
<keyword evidence="6" id="KW-0769">Symport</keyword>
<evidence type="ECO:0000313" key="17">
    <source>
        <dbReference type="Proteomes" id="UP001162156"/>
    </source>
</evidence>
<evidence type="ECO:0000256" key="7">
    <source>
        <dbReference type="ARBA" id="ARBA00022989"/>
    </source>
</evidence>
<dbReference type="InterPro" id="IPR037272">
    <property type="entry name" value="SNS_sf"/>
</dbReference>
<feature type="transmembrane region" description="Helical" evidence="14">
    <location>
        <begin position="30"/>
        <end position="48"/>
    </location>
</feature>
<keyword evidence="4" id="KW-0813">Transport</keyword>
<keyword evidence="8" id="KW-0238">DNA-binding</keyword>
<feature type="disulfide bond" evidence="12">
    <location>
        <begin position="141"/>
        <end position="150"/>
    </location>
</feature>
<dbReference type="Proteomes" id="UP001162156">
    <property type="component" value="Unassembled WGS sequence"/>
</dbReference>
<dbReference type="Gene3D" id="3.30.40.10">
    <property type="entry name" value="Zinc/RING finger domain, C3HC4 (zinc finger)"/>
    <property type="match status" value="1"/>
</dbReference>
<comment type="similarity">
    <text evidence="3">Belongs to the sodium:neurotransmitter symporter (SNF) (TC 2.A.22) family.</text>
</comment>
<dbReference type="GO" id="GO:0005634">
    <property type="term" value="C:nucleus"/>
    <property type="evidence" value="ECO:0007669"/>
    <property type="project" value="UniProtKB-SubCell"/>
</dbReference>
<comment type="subcellular location">
    <subcellularLocation>
        <location evidence="2">Membrane</location>
        <topology evidence="2">Multi-pass membrane protein</topology>
    </subcellularLocation>
    <subcellularLocation>
        <location evidence="1">Nucleus</location>
    </subcellularLocation>
</comment>
<dbReference type="GO" id="GO:0035725">
    <property type="term" value="P:sodium ion transmembrane transport"/>
    <property type="evidence" value="ECO:0007669"/>
    <property type="project" value="TreeGrafter"/>
</dbReference>
<dbReference type="PANTHER" id="PTHR11616">
    <property type="entry name" value="SODIUM/CHLORIDE DEPENDENT TRANSPORTER"/>
    <property type="match status" value="1"/>
</dbReference>
<sequence>MEESINEDTITSENSTYENRNITEWKSNRTHIIALLSWTMGFTNIFHTPQLLLKGSFMDFIATYITLMIIMGIPLTFMELSISQYSSQSTKSWNLCPFFRGIGYSKLIIVFIFQIYYNVLNSYVLLYTFSSFSTSVKWSNCNASWANSSCYNLKEYKSMKHGKGYQPSVEQFWFNGVLKLNENCQKLVAVKQISKRKLYKYSEEALARALLEIREGRKGIREASRDFGVPRTTIQDRLKGRAPEKLGKVGPEPVLTIDGEKKIADWVAAIAKCGFPIKKRDLIETVQKIIKDSAKKNILQNEKIIKNGIPGQKWYANFLRRHPEISLRESEGINKARAVVTEQSIRLWFSELRKFLEENNIMDIFDDPDRILNGDESGFSLCPKTGKVLAPKGWRNLYTIKKSNDKENITVLVVFTASGHIWDIFYEYIANDFNNWLTENSIKKPVIVFIDGHRSHMTLPLSKFCEKNEIILYALPPNTTHMLQPADVSVFRPLKQGWKNTVRNWQSKPENINSSVTKINFCRLFKETLSASDMTNAIKNGFRKCGLFPLDPDSVDYTKCVQNALERRSNQSQLPPIDIITYEEYRSAEKILKKIEPKLQTYGINVDVIMNEINILENNRLNGNDKADDLEIPMEIQEGEVDNLFSMPQVGSIVSMDDISVIPLVPTHTLFNMEAELQTVYLEQSDPKPQSEQEETSASYDLSVPLTDTPQPDLENLGSIDSSAVPLPEIPEPVDQAIYISDSPLSEILSHNNGKEPQKANAISLKLQESNKSENLPNVGKQEHAQKIVLHSVEILQRGITEKLPVLKPIQPFHAFEHHLSFPDPINGKEQKENIVAESSPSAKQKIRCAACEEELESDTEADGDKNIGCDICPRWYHLKCSEFRHLSYDEAAIKEYT</sequence>
<dbReference type="GO" id="GO:0005886">
    <property type="term" value="C:plasma membrane"/>
    <property type="evidence" value="ECO:0007669"/>
    <property type="project" value="TreeGrafter"/>
</dbReference>
<dbReference type="Pfam" id="PF00209">
    <property type="entry name" value="SNF"/>
    <property type="match status" value="1"/>
</dbReference>
<keyword evidence="9 14" id="KW-0472">Membrane</keyword>
<dbReference type="PANTHER" id="PTHR11616:SF240">
    <property type="entry name" value="BLOATED TUBULES, ISOFORM B-RELATED"/>
    <property type="match status" value="1"/>
</dbReference>
<evidence type="ECO:0000256" key="11">
    <source>
        <dbReference type="PIRSR" id="PIRSR600175-1"/>
    </source>
</evidence>
<feature type="compositionally biased region" description="Polar residues" evidence="13">
    <location>
        <begin position="696"/>
        <end position="710"/>
    </location>
</feature>
<evidence type="ECO:0000256" key="9">
    <source>
        <dbReference type="ARBA" id="ARBA00023136"/>
    </source>
</evidence>
<dbReference type="PROSITE" id="PS51253">
    <property type="entry name" value="HTH_CENPB"/>
    <property type="match status" value="1"/>
</dbReference>
<feature type="binding site" evidence="11">
    <location>
        <position position="44"/>
    </location>
    <ligand>
        <name>Na(+)</name>
        <dbReference type="ChEBI" id="CHEBI:29101"/>
        <label>2</label>
    </ligand>
</feature>
<keyword evidence="17" id="KW-1185">Reference proteome</keyword>
<keyword evidence="7 14" id="KW-1133">Transmembrane helix</keyword>
<dbReference type="InterPro" id="IPR004875">
    <property type="entry name" value="DDE_SF_endonuclease_dom"/>
</dbReference>
<evidence type="ECO:0000256" key="1">
    <source>
        <dbReference type="ARBA" id="ARBA00004123"/>
    </source>
</evidence>
<organism evidence="16 17">
    <name type="scientific">Rhamnusium bicolor</name>
    <dbReference type="NCBI Taxonomy" id="1586634"/>
    <lineage>
        <taxon>Eukaryota</taxon>
        <taxon>Metazoa</taxon>
        <taxon>Ecdysozoa</taxon>
        <taxon>Arthropoda</taxon>
        <taxon>Hexapoda</taxon>
        <taxon>Insecta</taxon>
        <taxon>Pterygota</taxon>
        <taxon>Neoptera</taxon>
        <taxon>Endopterygota</taxon>
        <taxon>Coleoptera</taxon>
        <taxon>Polyphaga</taxon>
        <taxon>Cucujiformia</taxon>
        <taxon>Chrysomeloidea</taxon>
        <taxon>Cerambycidae</taxon>
        <taxon>Lepturinae</taxon>
        <taxon>Rhagiini</taxon>
        <taxon>Rhamnusium</taxon>
    </lineage>
</organism>
<protein>
    <recommendedName>
        <fullName evidence="15">HTH CENPB-type domain-containing protein</fullName>
    </recommendedName>
</protein>
<dbReference type="EMBL" id="JANEYF010004963">
    <property type="protein sequence ID" value="KAJ8929563.1"/>
    <property type="molecule type" value="Genomic_DNA"/>
</dbReference>
<evidence type="ECO:0000259" key="15">
    <source>
        <dbReference type="PROSITE" id="PS51253"/>
    </source>
</evidence>
<keyword evidence="10" id="KW-0539">Nucleus</keyword>
<dbReference type="InterPro" id="IPR007889">
    <property type="entry name" value="HTH_Psq"/>
</dbReference>
<evidence type="ECO:0000256" key="3">
    <source>
        <dbReference type="ARBA" id="ARBA00006459"/>
    </source>
</evidence>
<keyword evidence="11" id="KW-0915">Sodium</keyword>
<evidence type="ECO:0000313" key="16">
    <source>
        <dbReference type="EMBL" id="KAJ8929563.1"/>
    </source>
</evidence>
<gene>
    <name evidence="16" type="ORF">NQ314_017726</name>
</gene>
<dbReference type="SUPFAM" id="SSF46689">
    <property type="entry name" value="Homeodomain-like"/>
    <property type="match status" value="1"/>
</dbReference>
<dbReference type="GO" id="GO:0015293">
    <property type="term" value="F:symporter activity"/>
    <property type="evidence" value="ECO:0007669"/>
    <property type="project" value="UniProtKB-KW"/>
</dbReference>
<evidence type="ECO:0000256" key="8">
    <source>
        <dbReference type="ARBA" id="ARBA00023125"/>
    </source>
</evidence>
<dbReference type="InterPro" id="IPR006600">
    <property type="entry name" value="HTH_CenpB_DNA-bd_dom"/>
</dbReference>
<evidence type="ECO:0000256" key="2">
    <source>
        <dbReference type="ARBA" id="ARBA00004141"/>
    </source>
</evidence>
<proteinExistence type="inferred from homology"/>
<dbReference type="InterPro" id="IPR011011">
    <property type="entry name" value="Znf_FYVE_PHD"/>
</dbReference>
<dbReference type="InterPro" id="IPR013083">
    <property type="entry name" value="Znf_RING/FYVE/PHD"/>
</dbReference>
<dbReference type="GO" id="GO:0003677">
    <property type="term" value="F:DNA binding"/>
    <property type="evidence" value="ECO:0007669"/>
    <property type="project" value="UniProtKB-KW"/>
</dbReference>
<dbReference type="Gene3D" id="1.10.10.60">
    <property type="entry name" value="Homeodomain-like"/>
    <property type="match status" value="1"/>
</dbReference>
<feature type="transmembrane region" description="Helical" evidence="14">
    <location>
        <begin position="60"/>
        <end position="77"/>
    </location>
</feature>
<evidence type="ECO:0000256" key="12">
    <source>
        <dbReference type="PIRSR" id="PIRSR600175-2"/>
    </source>
</evidence>
<dbReference type="GO" id="GO:0006865">
    <property type="term" value="P:amino acid transport"/>
    <property type="evidence" value="ECO:0007669"/>
    <property type="project" value="TreeGrafter"/>
</dbReference>
<keyword evidence="11" id="KW-0479">Metal-binding</keyword>
<dbReference type="InterPro" id="IPR036397">
    <property type="entry name" value="RNaseH_sf"/>
</dbReference>